<evidence type="ECO:0000256" key="12">
    <source>
        <dbReference type="ARBA" id="ARBA00023235"/>
    </source>
</evidence>
<evidence type="ECO:0000256" key="13">
    <source>
        <dbReference type="ARBA" id="ARBA00023239"/>
    </source>
</evidence>
<dbReference type="InterPro" id="IPR008927">
    <property type="entry name" value="6-PGluconate_DH-like_C_sf"/>
</dbReference>
<dbReference type="Gene3D" id="3.90.226.10">
    <property type="entry name" value="2-enoyl-CoA Hydratase, Chain A, domain 1"/>
    <property type="match status" value="1"/>
</dbReference>
<reference evidence="19" key="2">
    <citation type="submission" date="2021-01" db="EMBL/GenBank/DDBJ databases">
        <authorList>
            <person name="Hahn C.R."/>
            <person name="Youssef N.H."/>
            <person name="Elshahed M."/>
        </authorList>
    </citation>
    <scope>NUCLEOTIDE SEQUENCE</scope>
    <source>
        <strain evidence="19">Zod_Metabat.24</strain>
    </source>
</reference>
<dbReference type="SUPFAM" id="SSF52096">
    <property type="entry name" value="ClpP/crotonase"/>
    <property type="match status" value="1"/>
</dbReference>
<comment type="subcellular location">
    <subcellularLocation>
        <location evidence="1">Peroxisome</location>
    </subcellularLocation>
</comment>
<comment type="similarity">
    <text evidence="3 16">Belongs to the enoyl-CoA hydratase/isomerase family.</text>
</comment>
<dbReference type="InterPro" id="IPR036291">
    <property type="entry name" value="NAD(P)-bd_dom_sf"/>
</dbReference>
<dbReference type="Gene3D" id="1.10.1040.50">
    <property type="match status" value="1"/>
</dbReference>
<dbReference type="Proteomes" id="UP000809273">
    <property type="component" value="Unassembled WGS sequence"/>
</dbReference>
<dbReference type="GO" id="GO:0004300">
    <property type="term" value="F:enoyl-CoA hydratase activity"/>
    <property type="evidence" value="ECO:0007669"/>
    <property type="project" value="UniProtKB-ARBA"/>
</dbReference>
<evidence type="ECO:0000256" key="2">
    <source>
        <dbReference type="ARBA" id="ARBA00005005"/>
    </source>
</evidence>
<dbReference type="InterPro" id="IPR029045">
    <property type="entry name" value="ClpP/crotonase-like_dom_sf"/>
</dbReference>
<keyword evidence="11" id="KW-0576">Peroxisome</keyword>
<sequence>MEIKKVGVIGGGAMGGGIAYVLSSVGIETLVKDIEQKFVDKAIEGCKKIYDGRVKKGKMAQEVADGGMALIKGTLTFDGFEDVDLIIEAVPEVMDIKKKVFADLEGACPEHTIFATNTSSLSIEEISKATKRPDKVVGLHFFNPANVMKLVEVIYYPGTDNKVVETMMDFSTKIKKIPIEVGNCAGFAVNRTLIPYMGEAMAALLDTPGLTTQEIDKAAVEFGMPMGPFILTDLVGLDVGTHAAGTLEEAYGERCRVMPLMKRMVDAGLLGQKSQKGFYDYTKEGAPNSDEFLKILEEERKNVTPTKAKFDISRLILIQIREALMLVDEGFASPYDVDTGMVYGTGFPYKTAWGPLHYAELIMGWDEVKKKFDEYAKSVDKVRFAAPKILDDLASGKRRLLKRCHYKVDDNGVALMYVDNPPMNALAKQTVEDIEEAFNAAFKDDKVRAIILTGAGTVFVAGADIKEIQFIDDPKLGEEMTRMGQKVLDKIEQASKPVIAAINGYCLGGGLEIASACHIRYASSKAQIGVPEINLGIIPGFGGTQRVPRIVGLARGIELVTTGRFLSAQEAYEYGLVTKVSAPADLIKDAKALATQMAGKSRLAITAAMTAVVKGYMTTLEEGLKIESKEFGKLVPTEDKKEGIAAFIEKRAPNFKDK</sequence>
<comment type="similarity">
    <text evidence="4">In the N-terminal section; belongs to the enoyl-CoA hydratase/isomerase family.</text>
</comment>
<dbReference type="GO" id="GO:0003857">
    <property type="term" value="F:(3S)-3-hydroxyacyl-CoA dehydrogenase (NAD+) activity"/>
    <property type="evidence" value="ECO:0007669"/>
    <property type="project" value="UniProtKB-EC"/>
</dbReference>
<evidence type="ECO:0000256" key="3">
    <source>
        <dbReference type="ARBA" id="ARBA00005254"/>
    </source>
</evidence>
<evidence type="ECO:0000256" key="15">
    <source>
        <dbReference type="ARBA" id="ARBA00049556"/>
    </source>
</evidence>
<evidence type="ECO:0000259" key="17">
    <source>
        <dbReference type="Pfam" id="PF00725"/>
    </source>
</evidence>
<comment type="subunit">
    <text evidence="5">Monomer.</text>
</comment>
<proteinExistence type="inferred from homology"/>
<feature type="domain" description="3-hydroxyacyl-CoA dehydrogenase C-terminal" evidence="17">
    <location>
        <begin position="186"/>
        <end position="281"/>
    </location>
</feature>
<reference evidence="19" key="1">
    <citation type="journal article" date="2021" name="Environ. Microbiol.">
        <title>Genomic characterization of three novel Desulfobacterota classes expand the metabolic and phylogenetic diversity of the phylum.</title>
        <authorList>
            <person name="Murphy C.L."/>
            <person name="Biggerstaff J."/>
            <person name="Eichhorn A."/>
            <person name="Ewing E."/>
            <person name="Shahan R."/>
            <person name="Soriano D."/>
            <person name="Stewart S."/>
            <person name="VanMol K."/>
            <person name="Walker R."/>
            <person name="Walters P."/>
            <person name="Elshahed M.S."/>
            <person name="Youssef N.H."/>
        </authorList>
    </citation>
    <scope>NUCLEOTIDE SEQUENCE</scope>
    <source>
        <strain evidence="19">Zod_Metabat.24</strain>
    </source>
</reference>
<protein>
    <submittedName>
        <fullName evidence="19">Enoyl-CoA hydratase/isomerase family protein</fullName>
    </submittedName>
</protein>
<dbReference type="SUPFAM" id="SSF48179">
    <property type="entry name" value="6-phosphogluconate dehydrogenase C-terminal domain-like"/>
    <property type="match status" value="2"/>
</dbReference>
<evidence type="ECO:0000256" key="8">
    <source>
        <dbReference type="ARBA" id="ARBA00023002"/>
    </source>
</evidence>
<dbReference type="Pfam" id="PF02737">
    <property type="entry name" value="3HCDH_N"/>
    <property type="match status" value="1"/>
</dbReference>
<dbReference type="InterPro" id="IPR006176">
    <property type="entry name" value="3-OHacyl-CoA_DH_NAD-bd"/>
</dbReference>
<dbReference type="AlphaFoldDB" id="A0A9D8KFQ3"/>
<feature type="domain" description="3-hydroxyacyl-CoA dehydrogenase NAD binding" evidence="18">
    <location>
        <begin position="5"/>
        <end position="183"/>
    </location>
</feature>
<dbReference type="InterPro" id="IPR018376">
    <property type="entry name" value="Enoyl-CoA_hyd/isom_CS"/>
</dbReference>
<keyword evidence="12" id="KW-0413">Isomerase</keyword>
<keyword evidence="13" id="KW-0456">Lyase</keyword>
<evidence type="ECO:0000256" key="4">
    <source>
        <dbReference type="ARBA" id="ARBA00008750"/>
    </source>
</evidence>
<evidence type="ECO:0000256" key="1">
    <source>
        <dbReference type="ARBA" id="ARBA00004275"/>
    </source>
</evidence>
<keyword evidence="9" id="KW-0520">NAD</keyword>
<evidence type="ECO:0000256" key="11">
    <source>
        <dbReference type="ARBA" id="ARBA00023140"/>
    </source>
</evidence>
<evidence type="ECO:0000256" key="7">
    <source>
        <dbReference type="ARBA" id="ARBA00022963"/>
    </source>
</evidence>
<keyword evidence="7" id="KW-0442">Lipid degradation</keyword>
<dbReference type="Gene3D" id="3.40.50.720">
    <property type="entry name" value="NAD(P)-binding Rossmann-like Domain"/>
    <property type="match status" value="1"/>
</dbReference>
<dbReference type="EMBL" id="JAFGIX010000032">
    <property type="protein sequence ID" value="MBN1572951.1"/>
    <property type="molecule type" value="Genomic_DNA"/>
</dbReference>
<dbReference type="InterPro" id="IPR014748">
    <property type="entry name" value="Enoyl-CoA_hydra_C"/>
</dbReference>
<accession>A0A9D8KFQ3</accession>
<organism evidence="19 20">
    <name type="scientific">Candidatus Zymogenus saltonus</name>
    <dbReference type="NCBI Taxonomy" id="2844893"/>
    <lineage>
        <taxon>Bacteria</taxon>
        <taxon>Deltaproteobacteria</taxon>
        <taxon>Candidatus Zymogenia</taxon>
        <taxon>Candidatus Zymogeniales</taxon>
        <taxon>Candidatus Zymogenaceae</taxon>
        <taxon>Candidatus Zymogenus</taxon>
    </lineage>
</organism>
<dbReference type="PANTHER" id="PTHR23309:SF49">
    <property type="entry name" value="PEROXISOMAL BIFUNCTIONAL ENZYME"/>
    <property type="match status" value="1"/>
</dbReference>
<evidence type="ECO:0000256" key="10">
    <source>
        <dbReference type="ARBA" id="ARBA00023098"/>
    </source>
</evidence>
<keyword evidence="10" id="KW-0443">Lipid metabolism</keyword>
<evidence type="ECO:0000313" key="19">
    <source>
        <dbReference type="EMBL" id="MBN1572951.1"/>
    </source>
</evidence>
<evidence type="ECO:0000256" key="14">
    <source>
        <dbReference type="ARBA" id="ARBA00023268"/>
    </source>
</evidence>
<dbReference type="GO" id="GO:0016853">
    <property type="term" value="F:isomerase activity"/>
    <property type="evidence" value="ECO:0007669"/>
    <property type="project" value="UniProtKB-KW"/>
</dbReference>
<dbReference type="GO" id="GO:0006635">
    <property type="term" value="P:fatty acid beta-oxidation"/>
    <property type="evidence" value="ECO:0007669"/>
    <property type="project" value="TreeGrafter"/>
</dbReference>
<dbReference type="CDD" id="cd06558">
    <property type="entry name" value="crotonase-like"/>
    <property type="match status" value="1"/>
</dbReference>
<dbReference type="InterPro" id="IPR006108">
    <property type="entry name" value="3HC_DH_C"/>
</dbReference>
<evidence type="ECO:0000313" key="20">
    <source>
        <dbReference type="Proteomes" id="UP000809273"/>
    </source>
</evidence>
<evidence type="ECO:0000256" key="9">
    <source>
        <dbReference type="ARBA" id="ARBA00023027"/>
    </source>
</evidence>
<name>A0A9D8KFQ3_9DELT</name>
<dbReference type="PANTHER" id="PTHR23309">
    <property type="entry name" value="3-HYDROXYACYL-COA DEHYROGENASE"/>
    <property type="match status" value="1"/>
</dbReference>
<evidence type="ECO:0000256" key="5">
    <source>
        <dbReference type="ARBA" id="ARBA00011245"/>
    </source>
</evidence>
<keyword evidence="8" id="KW-0560">Oxidoreductase</keyword>
<dbReference type="Pfam" id="PF00378">
    <property type="entry name" value="ECH_1"/>
    <property type="match status" value="1"/>
</dbReference>
<evidence type="ECO:0000256" key="6">
    <source>
        <dbReference type="ARBA" id="ARBA00022832"/>
    </source>
</evidence>
<comment type="pathway">
    <text evidence="2">Lipid metabolism; fatty acid beta-oxidation.</text>
</comment>
<dbReference type="SUPFAM" id="SSF51735">
    <property type="entry name" value="NAD(P)-binding Rossmann-fold domains"/>
    <property type="match status" value="1"/>
</dbReference>
<dbReference type="FunFam" id="1.10.12.10:FF:000001">
    <property type="entry name" value="Probable enoyl-CoA hydratase, mitochondrial"/>
    <property type="match status" value="1"/>
</dbReference>
<comment type="caution">
    <text evidence="19">The sequence shown here is derived from an EMBL/GenBank/DDBJ whole genome shotgun (WGS) entry which is preliminary data.</text>
</comment>
<evidence type="ECO:0000259" key="18">
    <source>
        <dbReference type="Pfam" id="PF02737"/>
    </source>
</evidence>
<evidence type="ECO:0000256" key="16">
    <source>
        <dbReference type="RuleBase" id="RU003707"/>
    </source>
</evidence>
<keyword evidence="6" id="KW-0276">Fatty acid metabolism</keyword>
<keyword evidence="14" id="KW-0511">Multifunctional enzyme</keyword>
<comment type="catalytic activity">
    <reaction evidence="15">
        <text>a (3S)-3-hydroxyacyl-CoA + NAD(+) = a 3-oxoacyl-CoA + NADH + H(+)</text>
        <dbReference type="Rhea" id="RHEA:22432"/>
        <dbReference type="ChEBI" id="CHEBI:15378"/>
        <dbReference type="ChEBI" id="CHEBI:57318"/>
        <dbReference type="ChEBI" id="CHEBI:57540"/>
        <dbReference type="ChEBI" id="CHEBI:57945"/>
        <dbReference type="ChEBI" id="CHEBI:90726"/>
        <dbReference type="EC" id="1.1.1.35"/>
    </reaction>
</comment>
<dbReference type="InterPro" id="IPR001753">
    <property type="entry name" value="Enoyl-CoA_hydra/iso"/>
</dbReference>
<gene>
    <name evidence="19" type="ORF">JW984_07130</name>
</gene>
<dbReference type="GO" id="GO:0070403">
    <property type="term" value="F:NAD+ binding"/>
    <property type="evidence" value="ECO:0007669"/>
    <property type="project" value="InterPro"/>
</dbReference>
<dbReference type="PROSITE" id="PS00166">
    <property type="entry name" value="ENOYL_COA_HYDRATASE"/>
    <property type="match status" value="1"/>
</dbReference>
<feature type="domain" description="3-hydroxyacyl-CoA dehydrogenase C-terminal" evidence="17">
    <location>
        <begin position="312"/>
        <end position="396"/>
    </location>
</feature>
<dbReference type="Gene3D" id="1.10.12.10">
    <property type="entry name" value="Lyase 2-enoyl-coa Hydratase, Chain A, domain 2"/>
    <property type="match status" value="1"/>
</dbReference>
<dbReference type="Pfam" id="PF00725">
    <property type="entry name" value="3HCDH"/>
    <property type="match status" value="2"/>
</dbReference>
<dbReference type="FunFam" id="3.40.50.720:FF:000009">
    <property type="entry name" value="Fatty oxidation complex, alpha subunit"/>
    <property type="match status" value="1"/>
</dbReference>
<dbReference type="FunFam" id="3.90.226.10:FF:000009">
    <property type="entry name" value="Carnitinyl-CoA dehydratase"/>
    <property type="match status" value="1"/>
</dbReference>